<evidence type="ECO:0000256" key="1">
    <source>
        <dbReference type="SAM" id="Phobius"/>
    </source>
</evidence>
<evidence type="ECO:0000313" key="3">
    <source>
        <dbReference type="Proteomes" id="UP000266723"/>
    </source>
</evidence>
<proteinExistence type="predicted"/>
<dbReference type="EMBL" id="QGKV02000759">
    <property type="protein sequence ID" value="KAF3561868.1"/>
    <property type="molecule type" value="Genomic_DNA"/>
</dbReference>
<reference evidence="2 3" key="1">
    <citation type="journal article" date="2020" name="BMC Genomics">
        <title>Intraspecific diversification of the crop wild relative Brassica cretica Lam. using demographic model selection.</title>
        <authorList>
            <person name="Kioukis A."/>
            <person name="Michalopoulou V.A."/>
            <person name="Briers L."/>
            <person name="Pirintsos S."/>
            <person name="Studholme D.J."/>
            <person name="Pavlidis P."/>
            <person name="Sarris P.F."/>
        </authorList>
    </citation>
    <scope>NUCLEOTIDE SEQUENCE [LARGE SCALE GENOMIC DNA]</scope>
    <source>
        <strain evidence="3">cv. PFS-1207/04</strain>
    </source>
</reference>
<feature type="transmembrane region" description="Helical" evidence="1">
    <location>
        <begin position="97"/>
        <end position="114"/>
    </location>
</feature>
<feature type="transmembrane region" description="Helical" evidence="1">
    <location>
        <begin position="75"/>
        <end position="91"/>
    </location>
</feature>
<organism evidence="2 3">
    <name type="scientific">Brassica cretica</name>
    <name type="common">Mustard</name>
    <dbReference type="NCBI Taxonomy" id="69181"/>
    <lineage>
        <taxon>Eukaryota</taxon>
        <taxon>Viridiplantae</taxon>
        <taxon>Streptophyta</taxon>
        <taxon>Embryophyta</taxon>
        <taxon>Tracheophyta</taxon>
        <taxon>Spermatophyta</taxon>
        <taxon>Magnoliopsida</taxon>
        <taxon>eudicotyledons</taxon>
        <taxon>Gunneridae</taxon>
        <taxon>Pentapetalae</taxon>
        <taxon>rosids</taxon>
        <taxon>malvids</taxon>
        <taxon>Brassicales</taxon>
        <taxon>Brassicaceae</taxon>
        <taxon>Brassiceae</taxon>
        <taxon>Brassica</taxon>
    </lineage>
</organism>
<keyword evidence="3" id="KW-1185">Reference proteome</keyword>
<evidence type="ECO:0000313" key="2">
    <source>
        <dbReference type="EMBL" id="KAF3561868.1"/>
    </source>
</evidence>
<sequence>MNYLSPNVKRGNFTDQEEDLIIRLHKLLGRFKLELSCVVAVRLTDNSNGGFDDLTVTGDVKTEAGAKGLRGIRKILHCSVFFAICNVFCLLDSVHTLGLALLCVCIYIYIYICVKKEEGGRCLRMCVCV</sequence>
<keyword evidence="1" id="KW-1133">Transmembrane helix</keyword>
<keyword evidence="1" id="KW-0812">Transmembrane</keyword>
<protein>
    <submittedName>
        <fullName evidence="2">Uncharacterized protein</fullName>
    </submittedName>
</protein>
<dbReference type="Proteomes" id="UP000266723">
    <property type="component" value="Unassembled WGS sequence"/>
</dbReference>
<keyword evidence="1" id="KW-0472">Membrane</keyword>
<gene>
    <name evidence="2" type="ORF">DY000_02018986</name>
</gene>
<accession>A0ABQ7CQF0</accession>
<name>A0ABQ7CQF0_BRACR</name>
<comment type="caution">
    <text evidence="2">The sequence shown here is derived from an EMBL/GenBank/DDBJ whole genome shotgun (WGS) entry which is preliminary data.</text>
</comment>